<evidence type="ECO:0000313" key="2">
    <source>
        <dbReference type="EMBL" id="PXW85566.1"/>
    </source>
</evidence>
<evidence type="ECO:0000256" key="1">
    <source>
        <dbReference type="SAM" id="SignalP"/>
    </source>
</evidence>
<dbReference type="PANTHER" id="PTHR43649:SF12">
    <property type="entry name" value="DIACETYLCHITOBIOSE BINDING PROTEIN DASA"/>
    <property type="match status" value="1"/>
</dbReference>
<sequence length="456" mass="51515">MFTTFLKRCYILGLFILVFGIITACSTAEDGEVSQEDKSSESPNEENGEVSGDFEIQYFVGGYGDTWWKEVIADFKETYPNVNVIEHAGPNINDEMKTRWISNDPPDVVYIDGDGASETQMINDGQLMDLSDWLKDAETDDGKALYDIFITPLEEIDGGKVYSLPLAFDTWGVWYDNAWFEQEGFKVPEDFDSWMDSMIEIKEKSGIYPFNTTGNYPQYFQRGVLYPAFAAAGGEELLNDLLNGKVEAWEREETLEVLQKVQKMQEADLVDPAFAARSHTQSQMNFLMHDNAFIPVGFWLPTEMKNDTPEDFEYGFIPTPMNNAGEPMSLVPDLRPVAIAEEAKNPEAAKAFLEFIFTEKYGQKFAESTGAIMDIKDVDLSENENVPTFLKNINDTINNPDKVVVHERKTPEGDDLDISIKISDEVKKQIVPLLLGKIDAEEYIEKIIAVAEKAQK</sequence>
<dbReference type="Gene3D" id="3.40.190.10">
    <property type="entry name" value="Periplasmic binding protein-like II"/>
    <property type="match status" value="2"/>
</dbReference>
<evidence type="ECO:0000313" key="3">
    <source>
        <dbReference type="Proteomes" id="UP000247978"/>
    </source>
</evidence>
<name>A0A2V3VV79_9BACI</name>
<proteinExistence type="predicted"/>
<protein>
    <submittedName>
        <fullName evidence="2">Carbohydrate ABC transporter substrate-binding protein (CUT1 family)</fullName>
    </submittedName>
</protein>
<dbReference type="PANTHER" id="PTHR43649">
    <property type="entry name" value="ARABINOSE-BINDING PROTEIN-RELATED"/>
    <property type="match status" value="1"/>
</dbReference>
<organism evidence="2 3">
    <name type="scientific">Pseudogracilibacillus auburnensis</name>
    <dbReference type="NCBI Taxonomy" id="1494959"/>
    <lineage>
        <taxon>Bacteria</taxon>
        <taxon>Bacillati</taxon>
        <taxon>Bacillota</taxon>
        <taxon>Bacilli</taxon>
        <taxon>Bacillales</taxon>
        <taxon>Bacillaceae</taxon>
        <taxon>Pseudogracilibacillus</taxon>
    </lineage>
</organism>
<dbReference type="Proteomes" id="UP000247978">
    <property type="component" value="Unassembled WGS sequence"/>
</dbReference>
<dbReference type="AlphaFoldDB" id="A0A2V3VV79"/>
<keyword evidence="1" id="KW-0732">Signal</keyword>
<gene>
    <name evidence="2" type="ORF">DFR56_11066</name>
</gene>
<comment type="caution">
    <text evidence="2">The sequence shown here is derived from an EMBL/GenBank/DDBJ whole genome shotgun (WGS) entry which is preliminary data.</text>
</comment>
<accession>A0A2V3VV79</accession>
<feature type="chain" id="PRO_5038995818" evidence="1">
    <location>
        <begin position="25"/>
        <end position="456"/>
    </location>
</feature>
<keyword evidence="3" id="KW-1185">Reference proteome</keyword>
<dbReference type="InterPro" id="IPR006059">
    <property type="entry name" value="SBP"/>
</dbReference>
<dbReference type="InterPro" id="IPR050490">
    <property type="entry name" value="Bact_solute-bd_prot1"/>
</dbReference>
<dbReference type="EMBL" id="QJJQ01000010">
    <property type="protein sequence ID" value="PXW85566.1"/>
    <property type="molecule type" value="Genomic_DNA"/>
</dbReference>
<dbReference type="PROSITE" id="PS51257">
    <property type="entry name" value="PROKAR_LIPOPROTEIN"/>
    <property type="match status" value="1"/>
</dbReference>
<dbReference type="Pfam" id="PF01547">
    <property type="entry name" value="SBP_bac_1"/>
    <property type="match status" value="1"/>
</dbReference>
<feature type="signal peptide" evidence="1">
    <location>
        <begin position="1"/>
        <end position="24"/>
    </location>
</feature>
<reference evidence="2 3" key="1">
    <citation type="submission" date="2018-05" db="EMBL/GenBank/DDBJ databases">
        <title>Genomic Encyclopedia of Type Strains, Phase IV (KMG-IV): sequencing the most valuable type-strain genomes for metagenomic binning, comparative biology and taxonomic classification.</title>
        <authorList>
            <person name="Goeker M."/>
        </authorList>
    </citation>
    <scope>NUCLEOTIDE SEQUENCE [LARGE SCALE GENOMIC DNA]</scope>
    <source>
        <strain evidence="2 3">DSM 28556</strain>
    </source>
</reference>
<dbReference type="SUPFAM" id="SSF53850">
    <property type="entry name" value="Periplasmic binding protein-like II"/>
    <property type="match status" value="1"/>
</dbReference>
<dbReference type="RefSeq" id="WP_211320637.1">
    <property type="nucleotide sequence ID" value="NZ_JBHUHB010000001.1"/>
</dbReference>